<dbReference type="EMBL" id="OQ198719">
    <property type="protein sequence ID" value="WEU69907.1"/>
    <property type="molecule type" value="Genomic_DNA"/>
</dbReference>
<reference evidence="1" key="1">
    <citation type="submission" date="2023-01" db="EMBL/GenBank/DDBJ databases">
        <title>New crAssphage isolates infecting Bacteroides cellulosilyticus.</title>
        <authorList>
            <person name="Papudeshi B."/>
            <person name="Vega A.A."/>
            <person name="Souza C."/>
            <person name="Giles S.K."/>
            <person name="Mallawaarachchi V."/>
            <person name="Roach M.J."/>
            <person name="An M."/>
            <person name="Jacobson N."/>
            <person name="McNair K."/>
            <person name="Mora M.F."/>
            <person name="Pastrana K."/>
            <person name="Leigh C."/>
            <person name="Cram C."/>
            <person name="Plewa W.S."/>
            <person name="Grigson S.R."/>
            <person name="Bouras G.S."/>
            <person name="Decewicz P."/>
            <person name="Luque A."/>
            <person name="Droit L."/>
            <person name="Handley S."/>
            <person name="Segall A.M."/>
            <person name="Dinsdale E.A."/>
            <person name="Edwards R.A."/>
        </authorList>
    </citation>
    <scope>NUCLEOTIDE SEQUENCE</scope>
    <source>
        <strain evidence="1">Bc11</strain>
    </source>
</reference>
<keyword evidence="2" id="KW-1185">Reference proteome</keyword>
<name>A0AAF0D5V4_9CAUD</name>
<evidence type="ECO:0000313" key="1">
    <source>
        <dbReference type="EMBL" id="WEU69907.1"/>
    </source>
</evidence>
<proteinExistence type="predicted"/>
<sequence length="52" mass="5957">MDNINDFGDEFPLDAVNNDIDIIDTIYADAFDRGDTLSEENEDLDLDINYIE</sequence>
<protein>
    <submittedName>
        <fullName evidence="1">Uncharacterized protein</fullName>
    </submittedName>
</protein>
<dbReference type="Proteomes" id="UP001269161">
    <property type="component" value="Segment"/>
</dbReference>
<dbReference type="RefSeq" id="YP_011108669.1">
    <property type="nucleotide sequence ID" value="NC_091965.1"/>
</dbReference>
<accession>A0AAF0D5V4</accession>
<organism evidence="1 2">
    <name type="scientific">Caudoviricetes sp. 'Rudgehvirus jaberico'</name>
    <dbReference type="NCBI Taxonomy" id="3028515"/>
    <lineage>
        <taxon>Viruses</taxon>
        <taxon>Duplodnaviria</taxon>
        <taxon>Heunggongvirae</taxon>
        <taxon>Uroviricota</taxon>
        <taxon>Caudoviricetes</taxon>
        <taxon>Crassvirales</taxon>
        <taxon>Intestiviridae</taxon>
        <taxon>Crudevirinae</taxon>
    </lineage>
</organism>
<evidence type="ECO:0000313" key="2">
    <source>
        <dbReference type="Proteomes" id="UP001269161"/>
    </source>
</evidence>